<evidence type="ECO:0000256" key="1">
    <source>
        <dbReference type="SAM" id="MobiDB-lite"/>
    </source>
</evidence>
<dbReference type="Proteomes" id="UP001596380">
    <property type="component" value="Unassembled WGS sequence"/>
</dbReference>
<feature type="region of interest" description="Disordered" evidence="1">
    <location>
        <begin position="1"/>
        <end position="21"/>
    </location>
</feature>
<dbReference type="Pfam" id="PF13185">
    <property type="entry name" value="GAF_2"/>
    <property type="match status" value="1"/>
</dbReference>
<evidence type="ECO:0000313" key="3">
    <source>
        <dbReference type="EMBL" id="MFC6883795.1"/>
    </source>
</evidence>
<dbReference type="RefSeq" id="WP_160823134.1">
    <property type="nucleotide sequence ID" value="NZ_JBHSXS010000022.1"/>
</dbReference>
<proteinExistence type="predicted"/>
<feature type="compositionally biased region" description="Basic and acidic residues" evidence="1">
    <location>
        <begin position="1"/>
        <end position="10"/>
    </location>
</feature>
<dbReference type="InterPro" id="IPR029016">
    <property type="entry name" value="GAF-like_dom_sf"/>
</dbReference>
<reference evidence="4" key="1">
    <citation type="journal article" date="2019" name="Int. J. Syst. Evol. Microbiol.">
        <title>The Global Catalogue of Microorganisms (GCM) 10K type strain sequencing project: providing services to taxonomists for standard genome sequencing and annotation.</title>
        <authorList>
            <consortium name="The Broad Institute Genomics Platform"/>
            <consortium name="The Broad Institute Genome Sequencing Center for Infectious Disease"/>
            <person name="Wu L."/>
            <person name="Ma J."/>
        </authorList>
    </citation>
    <scope>NUCLEOTIDE SEQUENCE [LARGE SCALE GENOMIC DNA]</scope>
    <source>
        <strain evidence="4">JCM 3369</strain>
    </source>
</reference>
<name>A0ABW2CR59_9ACTN</name>
<dbReference type="Gene3D" id="3.30.450.40">
    <property type="match status" value="1"/>
</dbReference>
<gene>
    <name evidence="3" type="ORF">ACFQKB_28830</name>
</gene>
<dbReference type="EMBL" id="JBHSXS010000022">
    <property type="protein sequence ID" value="MFC6883795.1"/>
    <property type="molecule type" value="Genomic_DNA"/>
</dbReference>
<feature type="domain" description="GAF" evidence="2">
    <location>
        <begin position="27"/>
        <end position="168"/>
    </location>
</feature>
<accession>A0ABW2CR59</accession>
<keyword evidence="4" id="KW-1185">Reference proteome</keyword>
<organism evidence="3 4">
    <name type="scientific">Actinomadura yumaensis</name>
    <dbReference type="NCBI Taxonomy" id="111807"/>
    <lineage>
        <taxon>Bacteria</taxon>
        <taxon>Bacillati</taxon>
        <taxon>Actinomycetota</taxon>
        <taxon>Actinomycetes</taxon>
        <taxon>Streptosporangiales</taxon>
        <taxon>Thermomonosporaceae</taxon>
        <taxon>Actinomadura</taxon>
    </lineage>
</organism>
<protein>
    <submittedName>
        <fullName evidence="3">GAF domain-containing protein</fullName>
    </submittedName>
</protein>
<dbReference type="SUPFAM" id="SSF55781">
    <property type="entry name" value="GAF domain-like"/>
    <property type="match status" value="1"/>
</dbReference>
<sequence length="173" mass="18273">MDEPVTERGRGPRPRFLNAGSGHRADRVSLVNDALDTALRYSKAAMGNVQLLDPEARGLRIAAQRGFSDAFLDYFEVVDDTTSACGQAMLKGKAVVVSDVASSAVFAGTEGREVMLQAGARAVQSVPLTGPGGEILGVFSLHYRTPDSVLSADRRLLTAVARRASLLLQADGA</sequence>
<dbReference type="InterPro" id="IPR003018">
    <property type="entry name" value="GAF"/>
</dbReference>
<evidence type="ECO:0000313" key="4">
    <source>
        <dbReference type="Proteomes" id="UP001596380"/>
    </source>
</evidence>
<evidence type="ECO:0000259" key="2">
    <source>
        <dbReference type="Pfam" id="PF13185"/>
    </source>
</evidence>
<comment type="caution">
    <text evidence="3">The sequence shown here is derived from an EMBL/GenBank/DDBJ whole genome shotgun (WGS) entry which is preliminary data.</text>
</comment>